<dbReference type="PANTHER" id="PTHR13902">
    <property type="entry name" value="SERINE/THREONINE-PROTEIN KINASE WNK WITH NO LYSINE -RELATED"/>
    <property type="match status" value="1"/>
</dbReference>
<gene>
    <name evidence="1" type="ORF">SARC_16723</name>
</gene>
<dbReference type="EMBL" id="KQ250320">
    <property type="protein sequence ID" value="KNC70744.1"/>
    <property type="molecule type" value="Genomic_DNA"/>
</dbReference>
<dbReference type="InterPro" id="IPR050588">
    <property type="entry name" value="WNK_Ser-Thr_kinase"/>
</dbReference>
<dbReference type="SUPFAM" id="SSF56112">
    <property type="entry name" value="Protein kinase-like (PK-like)"/>
    <property type="match status" value="1"/>
</dbReference>
<evidence type="ECO:0008006" key="3">
    <source>
        <dbReference type="Google" id="ProtNLM"/>
    </source>
</evidence>
<dbReference type="AlphaFoldDB" id="A0A0L0F2A7"/>
<accession>A0A0L0F2A7</accession>
<sequence length="82" mass="9423">MGHGTLGVLFIGGIRYFLERADYMVVWYHNTRRYEKARSGVPPADLETITSPELKDFISKCLNGKDDRPTAKELLCHSFLFE</sequence>
<protein>
    <recommendedName>
        <fullName evidence="3">Protein kinase domain-containing protein</fullName>
    </recommendedName>
</protein>
<dbReference type="OrthoDB" id="1034557at2759"/>
<keyword evidence="2" id="KW-1185">Reference proteome</keyword>
<evidence type="ECO:0000313" key="2">
    <source>
        <dbReference type="Proteomes" id="UP000054560"/>
    </source>
</evidence>
<dbReference type="Proteomes" id="UP000054560">
    <property type="component" value="Unassembled WGS sequence"/>
</dbReference>
<evidence type="ECO:0000313" key="1">
    <source>
        <dbReference type="EMBL" id="KNC70744.1"/>
    </source>
</evidence>
<reference evidence="1 2" key="1">
    <citation type="submission" date="2011-02" db="EMBL/GenBank/DDBJ databases">
        <title>The Genome Sequence of Sphaeroforma arctica JP610.</title>
        <authorList>
            <consortium name="The Broad Institute Genome Sequencing Platform"/>
            <person name="Russ C."/>
            <person name="Cuomo C."/>
            <person name="Young S.K."/>
            <person name="Zeng Q."/>
            <person name="Gargeya S."/>
            <person name="Alvarado L."/>
            <person name="Berlin A."/>
            <person name="Chapman S.B."/>
            <person name="Chen Z."/>
            <person name="Freedman E."/>
            <person name="Gellesch M."/>
            <person name="Goldberg J."/>
            <person name="Griggs A."/>
            <person name="Gujja S."/>
            <person name="Heilman E."/>
            <person name="Heiman D."/>
            <person name="Howarth C."/>
            <person name="Mehta T."/>
            <person name="Neiman D."/>
            <person name="Pearson M."/>
            <person name="Roberts A."/>
            <person name="Saif S."/>
            <person name="Shea T."/>
            <person name="Shenoy N."/>
            <person name="Sisk P."/>
            <person name="Stolte C."/>
            <person name="Sykes S."/>
            <person name="White J."/>
            <person name="Yandava C."/>
            <person name="Burger G."/>
            <person name="Gray M.W."/>
            <person name="Holland P.W.H."/>
            <person name="King N."/>
            <person name="Lang F.B.F."/>
            <person name="Roger A.J."/>
            <person name="Ruiz-Trillo I."/>
            <person name="Haas B."/>
            <person name="Nusbaum C."/>
            <person name="Birren B."/>
        </authorList>
    </citation>
    <scope>NUCLEOTIDE SEQUENCE [LARGE SCALE GENOMIC DNA]</scope>
    <source>
        <strain evidence="1 2">JP610</strain>
    </source>
</reference>
<name>A0A0L0F2A7_9EUKA</name>
<dbReference type="InterPro" id="IPR011009">
    <property type="entry name" value="Kinase-like_dom_sf"/>
</dbReference>
<feature type="non-terminal residue" evidence="1">
    <location>
        <position position="82"/>
    </location>
</feature>
<dbReference type="Gene3D" id="1.10.510.10">
    <property type="entry name" value="Transferase(Phosphotransferase) domain 1"/>
    <property type="match status" value="1"/>
</dbReference>
<dbReference type="GeneID" id="25917227"/>
<dbReference type="RefSeq" id="XP_014144646.1">
    <property type="nucleotide sequence ID" value="XM_014289171.1"/>
</dbReference>
<organism evidence="1 2">
    <name type="scientific">Sphaeroforma arctica JP610</name>
    <dbReference type="NCBI Taxonomy" id="667725"/>
    <lineage>
        <taxon>Eukaryota</taxon>
        <taxon>Ichthyosporea</taxon>
        <taxon>Ichthyophonida</taxon>
        <taxon>Sphaeroforma</taxon>
    </lineage>
</organism>
<dbReference type="STRING" id="667725.A0A0L0F2A7"/>
<proteinExistence type="predicted"/>